<dbReference type="InterPro" id="IPR028098">
    <property type="entry name" value="Glyco_trans_4-like_N"/>
</dbReference>
<dbReference type="Pfam" id="PF13439">
    <property type="entry name" value="Glyco_transf_4"/>
    <property type="match status" value="1"/>
</dbReference>
<dbReference type="PANTHER" id="PTHR45947:SF3">
    <property type="entry name" value="SULFOQUINOVOSYL TRANSFERASE SQD2"/>
    <property type="match status" value="1"/>
</dbReference>
<dbReference type="PANTHER" id="PTHR45947">
    <property type="entry name" value="SULFOQUINOVOSYL TRANSFERASE SQD2"/>
    <property type="match status" value="1"/>
</dbReference>
<dbReference type="EMBL" id="NIDE01000017">
    <property type="protein sequence ID" value="OWK36620.1"/>
    <property type="molecule type" value="Genomic_DNA"/>
</dbReference>
<name>A0A225D4W7_9BACT</name>
<accession>A0A225D4W7</accession>
<gene>
    <name evidence="2" type="ORF">FRUB_09183</name>
</gene>
<keyword evidence="2" id="KW-0808">Transferase</keyword>
<dbReference type="AlphaFoldDB" id="A0A225D4W7"/>
<dbReference type="SUPFAM" id="SSF53756">
    <property type="entry name" value="UDP-Glycosyltransferase/glycogen phosphorylase"/>
    <property type="match status" value="1"/>
</dbReference>
<dbReference type="Gene3D" id="3.40.50.2000">
    <property type="entry name" value="Glycogen Phosphorylase B"/>
    <property type="match status" value="2"/>
</dbReference>
<proteinExistence type="predicted"/>
<feature type="domain" description="Glycosyltransferase subfamily 4-like N-terminal" evidence="1">
    <location>
        <begin position="17"/>
        <end position="169"/>
    </location>
</feature>
<evidence type="ECO:0000259" key="1">
    <source>
        <dbReference type="Pfam" id="PF13439"/>
    </source>
</evidence>
<comment type="caution">
    <text evidence="2">The sequence shown here is derived from an EMBL/GenBank/DDBJ whole genome shotgun (WGS) entry which is preliminary data.</text>
</comment>
<organism evidence="2 3">
    <name type="scientific">Fimbriiglobus ruber</name>
    <dbReference type="NCBI Taxonomy" id="1908690"/>
    <lineage>
        <taxon>Bacteria</taxon>
        <taxon>Pseudomonadati</taxon>
        <taxon>Planctomycetota</taxon>
        <taxon>Planctomycetia</taxon>
        <taxon>Gemmatales</taxon>
        <taxon>Gemmataceae</taxon>
        <taxon>Fimbriiglobus</taxon>
    </lineage>
</organism>
<protein>
    <submittedName>
        <fullName evidence="2">Glycosyltransferase</fullName>
    </submittedName>
</protein>
<reference evidence="3" key="1">
    <citation type="submission" date="2017-06" db="EMBL/GenBank/DDBJ databases">
        <title>Genome analysis of Fimbriiglobus ruber SP5, the first member of the order Planctomycetales with confirmed chitinolytic capability.</title>
        <authorList>
            <person name="Ravin N.V."/>
            <person name="Rakitin A.L."/>
            <person name="Ivanova A.A."/>
            <person name="Beletsky A.V."/>
            <person name="Kulichevskaya I.S."/>
            <person name="Mardanov A.V."/>
            <person name="Dedysh S.N."/>
        </authorList>
    </citation>
    <scope>NUCLEOTIDE SEQUENCE [LARGE SCALE GENOMIC DNA]</scope>
    <source>
        <strain evidence="3">SP5</strain>
    </source>
</reference>
<keyword evidence="3" id="KW-1185">Reference proteome</keyword>
<dbReference type="InterPro" id="IPR050194">
    <property type="entry name" value="Glycosyltransferase_grp1"/>
</dbReference>
<dbReference type="Proteomes" id="UP000214646">
    <property type="component" value="Unassembled WGS sequence"/>
</dbReference>
<dbReference type="Pfam" id="PF13692">
    <property type="entry name" value="Glyco_trans_1_4"/>
    <property type="match status" value="1"/>
</dbReference>
<dbReference type="CDD" id="cd03814">
    <property type="entry name" value="GT4-like"/>
    <property type="match status" value="1"/>
</dbReference>
<evidence type="ECO:0000313" key="3">
    <source>
        <dbReference type="Proteomes" id="UP000214646"/>
    </source>
</evidence>
<evidence type="ECO:0000313" key="2">
    <source>
        <dbReference type="EMBL" id="OWK36620.1"/>
    </source>
</evidence>
<dbReference type="RefSeq" id="WP_088259601.1">
    <property type="nucleotide sequence ID" value="NZ_NIDE01000017.1"/>
</dbReference>
<dbReference type="OrthoDB" id="258796at2"/>
<sequence>MTHQRILIATEAWHPQVNGVVRTLDTTVRTLRGWGHVVDVLEPSSFWTIPVPFYPEIRVCLPRPGRVYDRIRRFRPDDVHISTEGPLGRLVRRYCLNRGWRFSTSYHTRFPEYLAELARVPERWSYHVLRQFHNRAGALMVATPSLQLELKARGFTAPMCRWSRGVDLTLFRPHPHPHGDSPYPRPVLLYVGRVSAEKGIEDFLRLSTPGTKVVVGDGPARADLERRYPAAKFLGYRKGEALAACYAMADLFVFPSKTDTFGLVTIEALACGVPVAAYPVTGPKDIITHDALGALDHDLGAAVERALRTGNRAACIAEGRSYTWENCTRQFLENLVPVRG</sequence>
<dbReference type="GO" id="GO:0016757">
    <property type="term" value="F:glycosyltransferase activity"/>
    <property type="evidence" value="ECO:0007669"/>
    <property type="project" value="TreeGrafter"/>
</dbReference>